<evidence type="ECO:0000256" key="1">
    <source>
        <dbReference type="SAM" id="SignalP"/>
    </source>
</evidence>
<organism evidence="2">
    <name type="scientific">Chaetoceros debilis</name>
    <dbReference type="NCBI Taxonomy" id="122233"/>
    <lineage>
        <taxon>Eukaryota</taxon>
        <taxon>Sar</taxon>
        <taxon>Stramenopiles</taxon>
        <taxon>Ochrophyta</taxon>
        <taxon>Bacillariophyta</taxon>
        <taxon>Coscinodiscophyceae</taxon>
        <taxon>Chaetocerotophycidae</taxon>
        <taxon>Chaetocerotales</taxon>
        <taxon>Chaetocerotaceae</taxon>
        <taxon>Chaetoceros</taxon>
    </lineage>
</organism>
<name>A0A7S3PUN9_9STRA</name>
<dbReference type="EMBL" id="HBIO01001492">
    <property type="protein sequence ID" value="CAE0456235.1"/>
    <property type="molecule type" value="Transcribed_RNA"/>
</dbReference>
<dbReference type="AlphaFoldDB" id="A0A7S3PUN9"/>
<feature type="chain" id="PRO_5030565923" evidence="1">
    <location>
        <begin position="18"/>
        <end position="309"/>
    </location>
</feature>
<evidence type="ECO:0000313" key="2">
    <source>
        <dbReference type="EMBL" id="CAE0456235.1"/>
    </source>
</evidence>
<feature type="signal peptide" evidence="1">
    <location>
        <begin position="1"/>
        <end position="17"/>
    </location>
</feature>
<reference evidence="2" key="1">
    <citation type="submission" date="2021-01" db="EMBL/GenBank/DDBJ databases">
        <authorList>
            <person name="Corre E."/>
            <person name="Pelletier E."/>
            <person name="Niang G."/>
            <person name="Scheremetjew M."/>
            <person name="Finn R."/>
            <person name="Kale V."/>
            <person name="Holt S."/>
            <person name="Cochrane G."/>
            <person name="Meng A."/>
            <person name="Brown T."/>
            <person name="Cohen L."/>
        </authorList>
    </citation>
    <scope>NUCLEOTIDE SEQUENCE</scope>
    <source>
        <strain evidence="2">MM31A-1</strain>
    </source>
</reference>
<gene>
    <name evidence="2" type="ORF">CDEB00056_LOCUS1076</name>
</gene>
<keyword evidence="1" id="KW-0732">Signal</keyword>
<proteinExistence type="predicted"/>
<sequence>MKLSATLLALGASSAVAFTPSIARTSKSVTSLKGYLDDLSSELYKEDATPDTVADSREANVMDKSQVDRAGPGNLDDFVDFDEFDGGDGQMGVAGDGSTGLDKSDFETGGLAKSMNKSQMRSAKNAWGTDTGYAESLREKGMDTAKAQQMENWNNQMEIKKKKDQQKFMTESFDNNEQTPEEDWRALSKFGVERNQEFDLNEEFGAVVADGALEGTIELNARPGTMTGGIGFHELSVKNDYMGFADFRAAFTSDSPAAFSVDPSEGALSKDPTTLQVRFRPDGMGVFEGYLVVETEDFKKTWKLIGTTG</sequence>
<accession>A0A7S3PUN9</accession>
<protein>
    <submittedName>
        <fullName evidence="2">Uncharacterized protein</fullName>
    </submittedName>
</protein>